<protein>
    <submittedName>
        <fullName evidence="1">Acetyltransferase-like isoleucine patch superfamily enzyme</fullName>
    </submittedName>
</protein>
<dbReference type="Pfam" id="PF14602">
    <property type="entry name" value="Hexapep_2"/>
    <property type="match status" value="2"/>
</dbReference>
<evidence type="ECO:0000313" key="1">
    <source>
        <dbReference type="EMBL" id="NYF80808.1"/>
    </source>
</evidence>
<dbReference type="SUPFAM" id="SSF51161">
    <property type="entry name" value="Trimeric LpxA-like enzymes"/>
    <property type="match status" value="1"/>
</dbReference>
<dbReference type="Gene3D" id="2.160.10.10">
    <property type="entry name" value="Hexapeptide repeat proteins"/>
    <property type="match status" value="1"/>
</dbReference>
<name>A0A7Y9PKL3_9BACT</name>
<dbReference type="PANTHER" id="PTHR23416:SF78">
    <property type="entry name" value="LIPOPOLYSACCHARIDE BIOSYNTHESIS O-ACETYL TRANSFERASE WBBJ-RELATED"/>
    <property type="match status" value="1"/>
</dbReference>
<evidence type="ECO:0000313" key="2">
    <source>
        <dbReference type="Proteomes" id="UP000589520"/>
    </source>
</evidence>
<dbReference type="Proteomes" id="UP000589520">
    <property type="component" value="Unassembled WGS sequence"/>
</dbReference>
<dbReference type="InterPro" id="IPR051159">
    <property type="entry name" value="Hexapeptide_acetyltransf"/>
</dbReference>
<comment type="caution">
    <text evidence="1">The sequence shown here is derived from an EMBL/GenBank/DDBJ whole genome shotgun (WGS) entry which is preliminary data.</text>
</comment>
<dbReference type="RefSeq" id="WP_179492481.1">
    <property type="nucleotide sequence ID" value="NZ_JACCCW010000002.1"/>
</dbReference>
<dbReference type="InterPro" id="IPR001451">
    <property type="entry name" value="Hexapep"/>
</dbReference>
<proteinExistence type="predicted"/>
<dbReference type="GO" id="GO:0016740">
    <property type="term" value="F:transferase activity"/>
    <property type="evidence" value="ECO:0007669"/>
    <property type="project" value="UniProtKB-KW"/>
</dbReference>
<keyword evidence="1" id="KW-0808">Transferase</keyword>
<reference evidence="1 2" key="1">
    <citation type="submission" date="2020-07" db="EMBL/GenBank/DDBJ databases">
        <title>Genomic Encyclopedia of Type Strains, Phase IV (KMG-V): Genome sequencing to study the core and pangenomes of soil and plant-associated prokaryotes.</title>
        <authorList>
            <person name="Whitman W."/>
        </authorList>
    </citation>
    <scope>NUCLEOTIDE SEQUENCE [LARGE SCALE GENOMIC DNA]</scope>
    <source>
        <strain evidence="1 2">X4EP2</strain>
    </source>
</reference>
<sequence length="204" mass="22230">MRKLILKVAKKLRFRFSEFHTWLLSNSFERIGEGVRIDFPIRIEQPGSISIGDGCILYSRSWFNPVAAWSGQQYNGKIVLGDRVMIGYGCQISAASSVVIEDDVTVAAGVVIVDHIHDHRHVDTAIFAAPISEPKPVRIGKRAFLGVYCFIGPGVQIGEQAVIAANAVVTKDVPAYCIAVGSPARLTRFHDPAVSNEQPTAAEV</sequence>
<dbReference type="AlphaFoldDB" id="A0A7Y9PKL3"/>
<dbReference type="PANTHER" id="PTHR23416">
    <property type="entry name" value="SIALIC ACID SYNTHASE-RELATED"/>
    <property type="match status" value="1"/>
</dbReference>
<organism evidence="1 2">
    <name type="scientific">Granulicella arctica</name>
    <dbReference type="NCBI Taxonomy" id="940613"/>
    <lineage>
        <taxon>Bacteria</taxon>
        <taxon>Pseudomonadati</taxon>
        <taxon>Acidobacteriota</taxon>
        <taxon>Terriglobia</taxon>
        <taxon>Terriglobales</taxon>
        <taxon>Acidobacteriaceae</taxon>
        <taxon>Granulicella</taxon>
    </lineage>
</organism>
<dbReference type="CDD" id="cd04647">
    <property type="entry name" value="LbH_MAT_like"/>
    <property type="match status" value="1"/>
</dbReference>
<gene>
    <name evidence="1" type="ORF">HDF17_003128</name>
</gene>
<dbReference type="InterPro" id="IPR011004">
    <property type="entry name" value="Trimer_LpxA-like_sf"/>
</dbReference>
<dbReference type="EMBL" id="JACCCW010000002">
    <property type="protein sequence ID" value="NYF80808.1"/>
    <property type="molecule type" value="Genomic_DNA"/>
</dbReference>
<accession>A0A7Y9PKL3</accession>
<keyword evidence="2" id="KW-1185">Reference proteome</keyword>